<keyword evidence="2 4" id="KW-0472">Membrane</keyword>
<keyword evidence="8" id="KW-1185">Reference proteome</keyword>
<dbReference type="InterPro" id="IPR036737">
    <property type="entry name" value="OmpA-like_sf"/>
</dbReference>
<dbReference type="SUPFAM" id="SSF103088">
    <property type="entry name" value="OmpA-like"/>
    <property type="match status" value="1"/>
</dbReference>
<evidence type="ECO:0000256" key="5">
    <source>
        <dbReference type="SAM" id="MobiDB-lite"/>
    </source>
</evidence>
<comment type="caution">
    <text evidence="7">The sequence shown here is derived from an EMBL/GenBank/DDBJ whole genome shotgun (WGS) entry which is preliminary data.</text>
</comment>
<evidence type="ECO:0000256" key="4">
    <source>
        <dbReference type="PROSITE-ProRule" id="PRU00473"/>
    </source>
</evidence>
<dbReference type="Pfam" id="PF00691">
    <property type="entry name" value="OmpA"/>
    <property type="match status" value="1"/>
</dbReference>
<dbReference type="Gene3D" id="3.30.1330.60">
    <property type="entry name" value="OmpA-like domain"/>
    <property type="match status" value="1"/>
</dbReference>
<feature type="compositionally biased region" description="Low complexity" evidence="5">
    <location>
        <begin position="360"/>
        <end position="376"/>
    </location>
</feature>
<dbReference type="PANTHER" id="PTHR30329:SF21">
    <property type="entry name" value="LIPOPROTEIN YIAD-RELATED"/>
    <property type="match status" value="1"/>
</dbReference>
<dbReference type="CDD" id="cd07185">
    <property type="entry name" value="OmpA_C-like"/>
    <property type="match status" value="1"/>
</dbReference>
<reference evidence="8" key="1">
    <citation type="journal article" date="2019" name="Int. J. Syst. Evol. Microbiol.">
        <title>The Global Catalogue of Microorganisms (GCM) 10K type strain sequencing project: providing services to taxonomists for standard genome sequencing and annotation.</title>
        <authorList>
            <consortium name="The Broad Institute Genomics Platform"/>
            <consortium name="The Broad Institute Genome Sequencing Center for Infectious Disease"/>
            <person name="Wu L."/>
            <person name="Ma J."/>
        </authorList>
    </citation>
    <scope>NUCLEOTIDE SEQUENCE [LARGE SCALE GENOMIC DNA]</scope>
    <source>
        <strain evidence="8">CGMCC 1.15407</strain>
    </source>
</reference>
<protein>
    <recommendedName>
        <fullName evidence="6">OmpA-like domain-containing protein</fullName>
    </recommendedName>
</protein>
<organism evidence="7 8">
    <name type="scientific">Echinicola rosea</name>
    <dbReference type="NCBI Taxonomy" id="1807691"/>
    <lineage>
        <taxon>Bacteria</taxon>
        <taxon>Pseudomonadati</taxon>
        <taxon>Bacteroidota</taxon>
        <taxon>Cytophagia</taxon>
        <taxon>Cytophagales</taxon>
        <taxon>Cyclobacteriaceae</taxon>
        <taxon>Echinicola</taxon>
    </lineage>
</organism>
<dbReference type="EMBL" id="BMIU01000005">
    <property type="protein sequence ID" value="GGF26957.1"/>
    <property type="molecule type" value="Genomic_DNA"/>
</dbReference>
<dbReference type="PANTHER" id="PTHR30329">
    <property type="entry name" value="STATOR ELEMENT OF FLAGELLAR MOTOR COMPLEX"/>
    <property type="match status" value="1"/>
</dbReference>
<comment type="subcellular location">
    <subcellularLocation>
        <location evidence="1">Cell outer membrane</location>
    </subcellularLocation>
</comment>
<evidence type="ECO:0000313" key="7">
    <source>
        <dbReference type="EMBL" id="GGF26957.1"/>
    </source>
</evidence>
<dbReference type="Proteomes" id="UP000647339">
    <property type="component" value="Unassembled WGS sequence"/>
</dbReference>
<evidence type="ECO:0000259" key="6">
    <source>
        <dbReference type="PROSITE" id="PS51123"/>
    </source>
</evidence>
<sequence>MKVTEKLKSTILKASTVPVLAFCAFTPSFGQGIYALKQVNTPYDEQQPVLSSREELFLSVAFHPDNTGGSRDYGDVWYSKKDDFNQWQEAKPVASLSTTGYDLFIGFPDDNTALVYHDGKKKPHGIHLYRRTGETDWKYEYQLDFGSFKNNGKTFSARLHPSGEILIMSMNTYGTFGNEDIYVSFKQSEGKWSVPKNIGADVNSYEQEMTPFLSDDKQVLYFSSNGHGTGEGRDIYYSQRIDDSWERWTAPKMLKDDINSRGVELSYFIDPNSPYTAFVTTTQNSEGYGDILMRRKEEIVLEEIAPAANERFLAASFPVSENSPASEANTAEVNLGTSIASSAPKEAAIAEEESNATSMPAKEQAQVAEEVPAEPVEPQKVKEGLAEKSVISPVDEKEAIAETPLLNSKIKVSALDKNTNAEIPFKVTFKNANGDKVGVEEGLKGAHELPLRERAIKVTISSENYLPETILVNDLREKELVMLTPADKGTSLVLQEVLFMKGTADLADQNSLTYIDQLVDFMKENPSKKIRLEGHTDNVGNAALNKQLSMERASAIRDYMVDHGIQFERIMLRGMGGSEPIADNGSTEGREKNRRVEMVILD</sequence>
<dbReference type="InterPro" id="IPR006665">
    <property type="entry name" value="OmpA-like"/>
</dbReference>
<evidence type="ECO:0000313" key="8">
    <source>
        <dbReference type="Proteomes" id="UP000647339"/>
    </source>
</evidence>
<dbReference type="InterPro" id="IPR050330">
    <property type="entry name" value="Bact_OuterMem_StrucFunc"/>
</dbReference>
<accession>A0ABQ1UW45</accession>
<dbReference type="RefSeq" id="WP_229683345.1">
    <property type="nucleotide sequence ID" value="NZ_BMIU01000005.1"/>
</dbReference>
<dbReference type="PRINTS" id="PR01021">
    <property type="entry name" value="OMPADOMAIN"/>
</dbReference>
<gene>
    <name evidence="7" type="ORF">GCM10011339_13880</name>
</gene>
<dbReference type="PROSITE" id="PS51123">
    <property type="entry name" value="OMPA_2"/>
    <property type="match status" value="1"/>
</dbReference>
<keyword evidence="3" id="KW-0998">Cell outer membrane</keyword>
<proteinExistence type="predicted"/>
<name>A0ABQ1UW45_9BACT</name>
<evidence type="ECO:0000256" key="1">
    <source>
        <dbReference type="ARBA" id="ARBA00004442"/>
    </source>
</evidence>
<feature type="region of interest" description="Disordered" evidence="5">
    <location>
        <begin position="344"/>
        <end position="381"/>
    </location>
</feature>
<evidence type="ECO:0000256" key="3">
    <source>
        <dbReference type="ARBA" id="ARBA00023237"/>
    </source>
</evidence>
<feature type="domain" description="OmpA-like" evidence="6">
    <location>
        <begin position="486"/>
        <end position="602"/>
    </location>
</feature>
<dbReference type="PRINTS" id="PR01023">
    <property type="entry name" value="NAFLGMOTY"/>
</dbReference>
<dbReference type="InterPro" id="IPR006664">
    <property type="entry name" value="OMP_bac"/>
</dbReference>
<evidence type="ECO:0000256" key="2">
    <source>
        <dbReference type="ARBA" id="ARBA00023136"/>
    </source>
</evidence>